<name>A0ABQ4NED6_9BACL</name>
<gene>
    <name evidence="1" type="ORF">PACILC2_51680</name>
</gene>
<dbReference type="Gene3D" id="3.30.470.20">
    <property type="entry name" value="ATP-grasp fold, B domain"/>
    <property type="match status" value="1"/>
</dbReference>
<dbReference type="Pfam" id="PF14398">
    <property type="entry name" value="ATPgrasp_YheCD"/>
    <property type="match status" value="1"/>
</dbReference>
<protein>
    <recommendedName>
        <fullName evidence="3">ATP-grasp domain-containing protein</fullName>
    </recommendedName>
</protein>
<evidence type="ECO:0000313" key="2">
    <source>
        <dbReference type="Proteomes" id="UP000680304"/>
    </source>
</evidence>
<evidence type="ECO:0008006" key="3">
    <source>
        <dbReference type="Google" id="ProtNLM"/>
    </source>
</evidence>
<organism evidence="1 2">
    <name type="scientific">Paenibacillus cisolokensis</name>
    <dbReference type="NCBI Taxonomy" id="1658519"/>
    <lineage>
        <taxon>Bacteria</taxon>
        <taxon>Bacillati</taxon>
        <taxon>Bacillota</taxon>
        <taxon>Bacilli</taxon>
        <taxon>Bacillales</taxon>
        <taxon>Paenibacillaceae</taxon>
        <taxon>Paenibacillus</taxon>
    </lineage>
</organism>
<evidence type="ECO:0000313" key="1">
    <source>
        <dbReference type="EMBL" id="GIQ66600.1"/>
    </source>
</evidence>
<proteinExistence type="predicted"/>
<comment type="caution">
    <text evidence="1">The sequence shown here is derived from an EMBL/GenBank/DDBJ whole genome shotgun (WGS) entry which is preliminary data.</text>
</comment>
<sequence>MALSSRKRPIVGVILGNRFVKTRGVQRLAEANRKAGTNLYFFGTKDINYKRRGIYGTYYDALTKKWRRKRFPLPNVLYVRGGTGSGVARVVKRFDNLGIKRINALTGFDKGELFLYLQRDPDLQPYLPFTKTLDNPSEARTYIRRLGNVYIKACRGRRGMQVMRVIKVKHRGYRYSYSVIGSLVRNRANHFKDMNKVLRRFFGNRKILVQQGIDLVKDGNDRTVDLRAELQRNKYGEIEIVAIPIRVGRPNSPISTHGTAYRFHDYLPKLFPEYSKDEISGLKKRITEFLIKLYKSIEKRYGKFGEIGIDFGLDRKGRIWLIECNAQSAKVSVEKAYGRNRRIYLNPLEYAKRLAREG</sequence>
<reference evidence="1 2" key="1">
    <citation type="submission" date="2021-04" db="EMBL/GenBank/DDBJ databases">
        <title>Draft genome sequence of Paenibacillus cisolokensis, LC2-13A.</title>
        <authorList>
            <person name="Uke A."/>
            <person name="Chhe C."/>
            <person name="Baramee S."/>
            <person name="Kosugi A."/>
        </authorList>
    </citation>
    <scope>NUCLEOTIDE SEQUENCE [LARGE SCALE GENOMIC DNA]</scope>
    <source>
        <strain evidence="1 2">LC2-13A</strain>
    </source>
</reference>
<dbReference type="Proteomes" id="UP000680304">
    <property type="component" value="Unassembled WGS sequence"/>
</dbReference>
<dbReference type="EMBL" id="BOVJ01000195">
    <property type="protein sequence ID" value="GIQ66600.1"/>
    <property type="molecule type" value="Genomic_DNA"/>
</dbReference>
<accession>A0ABQ4NED6</accession>
<dbReference type="SUPFAM" id="SSF56059">
    <property type="entry name" value="Glutathione synthetase ATP-binding domain-like"/>
    <property type="match status" value="1"/>
</dbReference>
<dbReference type="RefSeq" id="WP_213531173.1">
    <property type="nucleotide sequence ID" value="NZ_BOVJ01000195.1"/>
</dbReference>
<dbReference type="InterPro" id="IPR026838">
    <property type="entry name" value="YheC/D"/>
</dbReference>
<keyword evidence="2" id="KW-1185">Reference proteome</keyword>